<dbReference type="GO" id="GO:0032259">
    <property type="term" value="P:methylation"/>
    <property type="evidence" value="ECO:0007669"/>
    <property type="project" value="UniProtKB-KW"/>
</dbReference>
<keyword evidence="2" id="KW-1185">Reference proteome</keyword>
<keyword evidence="1" id="KW-0808">Transferase</keyword>
<reference evidence="1" key="1">
    <citation type="submission" date="2020-08" db="EMBL/GenBank/DDBJ databases">
        <title>Genome public.</title>
        <authorList>
            <person name="Liu C."/>
            <person name="Sun Q."/>
        </authorList>
    </citation>
    <scope>NUCLEOTIDE SEQUENCE</scope>
    <source>
        <strain evidence="1">BX21</strain>
    </source>
</reference>
<dbReference type="Proteomes" id="UP000601171">
    <property type="component" value="Unassembled WGS sequence"/>
</dbReference>
<dbReference type="GO" id="GO:0008168">
    <property type="term" value="F:methyltransferase activity"/>
    <property type="evidence" value="ECO:0007669"/>
    <property type="project" value="UniProtKB-KW"/>
</dbReference>
<organism evidence="1 2">
    <name type="scientific">Paratissierella segnis</name>
    <dbReference type="NCBI Taxonomy" id="2763679"/>
    <lineage>
        <taxon>Bacteria</taxon>
        <taxon>Bacillati</taxon>
        <taxon>Bacillota</taxon>
        <taxon>Tissierellia</taxon>
        <taxon>Tissierellales</taxon>
        <taxon>Tissierellaceae</taxon>
        <taxon>Paratissierella</taxon>
    </lineage>
</organism>
<protein>
    <submittedName>
        <fullName evidence="1">Methyltransferase domain-containing protein</fullName>
    </submittedName>
</protein>
<evidence type="ECO:0000313" key="1">
    <source>
        <dbReference type="EMBL" id="MBC8588957.1"/>
    </source>
</evidence>
<dbReference type="InterPro" id="IPR029063">
    <property type="entry name" value="SAM-dependent_MTases_sf"/>
</dbReference>
<dbReference type="Pfam" id="PF13489">
    <property type="entry name" value="Methyltransf_23"/>
    <property type="match status" value="1"/>
</dbReference>
<dbReference type="SUPFAM" id="SSF53335">
    <property type="entry name" value="S-adenosyl-L-methionine-dependent methyltransferases"/>
    <property type="match status" value="1"/>
</dbReference>
<evidence type="ECO:0000313" key="2">
    <source>
        <dbReference type="Proteomes" id="UP000601171"/>
    </source>
</evidence>
<name>A0A926IFW9_9FIRM</name>
<proteinExistence type="predicted"/>
<keyword evidence="1" id="KW-0489">Methyltransferase</keyword>
<gene>
    <name evidence="1" type="ORF">H8707_12105</name>
</gene>
<dbReference type="RefSeq" id="WP_262430417.1">
    <property type="nucleotide sequence ID" value="NZ_JACRTG010000029.1"/>
</dbReference>
<accession>A0A926IFW9</accession>
<dbReference type="Gene3D" id="3.40.50.150">
    <property type="entry name" value="Vaccinia Virus protein VP39"/>
    <property type="match status" value="1"/>
</dbReference>
<comment type="caution">
    <text evidence="1">The sequence shown here is derived from an EMBL/GenBank/DDBJ whole genome shotgun (WGS) entry which is preliminary data.</text>
</comment>
<dbReference type="EMBL" id="JACRTG010000029">
    <property type="protein sequence ID" value="MBC8588957.1"/>
    <property type="molecule type" value="Genomic_DNA"/>
</dbReference>
<sequence>MDNNIDIFFDTIRTSKFLSIIFAPYELTEEKIKKQVVLDYGCGYGGGSYYLAKHAKTVTGYDLDITRIEFAEKTFVSSCVNLVYTNQYKDLIAHYYDVICIFHVFTKKMNIADIVKQVLMLIKPTGRIYIALKDEFVGQLICFETLLFKLSKYKYRVNQHEINFLYGRKIIYEEIEFLSMK</sequence>
<dbReference type="AlphaFoldDB" id="A0A926IFW9"/>